<organism evidence="1 2">
    <name type="scientific">Eumeta variegata</name>
    <name type="common">Bagworm moth</name>
    <name type="synonym">Eumeta japonica</name>
    <dbReference type="NCBI Taxonomy" id="151549"/>
    <lineage>
        <taxon>Eukaryota</taxon>
        <taxon>Metazoa</taxon>
        <taxon>Ecdysozoa</taxon>
        <taxon>Arthropoda</taxon>
        <taxon>Hexapoda</taxon>
        <taxon>Insecta</taxon>
        <taxon>Pterygota</taxon>
        <taxon>Neoptera</taxon>
        <taxon>Endopterygota</taxon>
        <taxon>Lepidoptera</taxon>
        <taxon>Glossata</taxon>
        <taxon>Ditrysia</taxon>
        <taxon>Tineoidea</taxon>
        <taxon>Psychidae</taxon>
        <taxon>Oiketicinae</taxon>
        <taxon>Eumeta</taxon>
    </lineage>
</organism>
<proteinExistence type="predicted"/>
<evidence type="ECO:0000313" key="1">
    <source>
        <dbReference type="EMBL" id="GBP96202.1"/>
    </source>
</evidence>
<name>A0A4C2A8S0_EUMVA</name>
<reference evidence="1 2" key="1">
    <citation type="journal article" date="2019" name="Commun. Biol.">
        <title>The bagworm genome reveals a unique fibroin gene that provides high tensile strength.</title>
        <authorList>
            <person name="Kono N."/>
            <person name="Nakamura H."/>
            <person name="Ohtoshi R."/>
            <person name="Tomita M."/>
            <person name="Numata K."/>
            <person name="Arakawa K."/>
        </authorList>
    </citation>
    <scope>NUCLEOTIDE SEQUENCE [LARGE SCALE GENOMIC DNA]</scope>
</reference>
<keyword evidence="2" id="KW-1185">Reference proteome</keyword>
<gene>
    <name evidence="1" type="ORF">EVAR_59977_1</name>
</gene>
<comment type="caution">
    <text evidence="1">The sequence shown here is derived from an EMBL/GenBank/DDBJ whole genome shotgun (WGS) entry which is preliminary data.</text>
</comment>
<evidence type="ECO:0000313" key="2">
    <source>
        <dbReference type="Proteomes" id="UP000299102"/>
    </source>
</evidence>
<dbReference type="EMBL" id="BGZK01002752">
    <property type="protein sequence ID" value="GBP96202.1"/>
    <property type="molecule type" value="Genomic_DNA"/>
</dbReference>
<protein>
    <submittedName>
        <fullName evidence="1">Uncharacterized protein</fullName>
    </submittedName>
</protein>
<sequence>MLTALLVQQLNCKCTIRSVSFRCATRGVLVAVCAACWRQAPRKLDLQPPAASPASTPSALTKRFNRCKNNNANRKARIRLQSETCNYLYSFNLQKIFVGVARPVLLPP</sequence>
<dbReference type="AlphaFoldDB" id="A0A4C2A8S0"/>
<accession>A0A4C2A8S0</accession>
<dbReference type="Proteomes" id="UP000299102">
    <property type="component" value="Unassembled WGS sequence"/>
</dbReference>